<organism evidence="6">
    <name type="scientific">mine drainage metagenome</name>
    <dbReference type="NCBI Taxonomy" id="410659"/>
    <lineage>
        <taxon>unclassified sequences</taxon>
        <taxon>metagenomes</taxon>
        <taxon>ecological metagenomes</taxon>
    </lineage>
</organism>
<gene>
    <name evidence="6" type="ORF">B1B_09458</name>
</gene>
<comment type="caution">
    <text evidence="6">The sequence shown here is derived from an EMBL/GenBank/DDBJ whole genome shotgun (WGS) entry which is preliminary data.</text>
</comment>
<reference evidence="6" key="1">
    <citation type="submission" date="2013-08" db="EMBL/GenBank/DDBJ databases">
        <authorList>
            <person name="Mendez C."/>
            <person name="Richter M."/>
            <person name="Ferrer M."/>
            <person name="Sanchez J."/>
        </authorList>
    </citation>
    <scope>NUCLEOTIDE SEQUENCE</scope>
</reference>
<feature type="transmembrane region" description="Helical" evidence="5">
    <location>
        <begin position="82"/>
        <end position="104"/>
    </location>
</feature>
<dbReference type="GO" id="GO:0016020">
    <property type="term" value="C:membrane"/>
    <property type="evidence" value="ECO:0007669"/>
    <property type="project" value="UniProtKB-SubCell"/>
</dbReference>
<dbReference type="GO" id="GO:0016765">
    <property type="term" value="F:transferase activity, transferring alkyl or aryl (other than methyl) groups"/>
    <property type="evidence" value="ECO:0007669"/>
    <property type="project" value="InterPro"/>
</dbReference>
<comment type="subcellular location">
    <subcellularLocation>
        <location evidence="1">Membrane</location>
        <topology evidence="1">Multi-pass membrane protein</topology>
    </subcellularLocation>
</comment>
<evidence type="ECO:0000256" key="5">
    <source>
        <dbReference type="SAM" id="Phobius"/>
    </source>
</evidence>
<dbReference type="Pfam" id="PF01040">
    <property type="entry name" value="UbiA"/>
    <property type="match status" value="1"/>
</dbReference>
<evidence type="ECO:0000256" key="3">
    <source>
        <dbReference type="ARBA" id="ARBA00022989"/>
    </source>
</evidence>
<keyword evidence="3 5" id="KW-1133">Transmembrane helix</keyword>
<evidence type="ECO:0000256" key="1">
    <source>
        <dbReference type="ARBA" id="ARBA00004141"/>
    </source>
</evidence>
<keyword evidence="4 5" id="KW-0472">Membrane</keyword>
<proteinExistence type="predicted"/>
<dbReference type="InterPro" id="IPR044878">
    <property type="entry name" value="UbiA_sf"/>
</dbReference>
<reference evidence="6" key="2">
    <citation type="journal article" date="2014" name="ISME J.">
        <title>Microbial stratification in low pH oxic and suboxic macroscopic growths along an acid mine drainage.</title>
        <authorList>
            <person name="Mendez-Garcia C."/>
            <person name="Mesa V."/>
            <person name="Sprenger R.R."/>
            <person name="Richter M."/>
            <person name="Diez M.S."/>
            <person name="Solano J."/>
            <person name="Bargiela R."/>
            <person name="Golyshina O.V."/>
            <person name="Manteca A."/>
            <person name="Ramos J.L."/>
            <person name="Gallego J.R."/>
            <person name="Llorente I."/>
            <person name="Martins Dos Santos V.A."/>
            <person name="Jensen O.N."/>
            <person name="Pelaez A.I."/>
            <person name="Sanchez J."/>
            <person name="Ferrer M."/>
        </authorList>
    </citation>
    <scope>NUCLEOTIDE SEQUENCE</scope>
</reference>
<dbReference type="InterPro" id="IPR000537">
    <property type="entry name" value="UbiA_prenyltransferase"/>
</dbReference>
<accession>T1ACT6</accession>
<keyword evidence="6" id="KW-0808">Transferase</keyword>
<name>T1ACT6_9ZZZZ</name>
<protein>
    <submittedName>
        <fullName evidence="6">1,4-dihydroxy-2-naphthoate octaprenyltransferase</fullName>
    </submittedName>
</protein>
<evidence type="ECO:0000256" key="2">
    <source>
        <dbReference type="ARBA" id="ARBA00022692"/>
    </source>
</evidence>
<feature type="transmembrane region" description="Helical" evidence="5">
    <location>
        <begin position="110"/>
        <end position="130"/>
    </location>
</feature>
<evidence type="ECO:0000256" key="4">
    <source>
        <dbReference type="ARBA" id="ARBA00023136"/>
    </source>
</evidence>
<dbReference type="AlphaFoldDB" id="T1ACT6"/>
<keyword evidence="2 5" id="KW-0812">Transmembrane</keyword>
<dbReference type="Gene3D" id="1.10.357.140">
    <property type="entry name" value="UbiA prenyltransferase"/>
    <property type="match status" value="1"/>
</dbReference>
<dbReference type="EMBL" id="AUZY01006261">
    <property type="protein sequence ID" value="EQD54887.1"/>
    <property type="molecule type" value="Genomic_DNA"/>
</dbReference>
<sequence length="179" mass="18201">LCGTREEIAAGAQRFREAGMTLPILQPVLQEDEQVEAVVDAAVLYGSAGDVVAGTAATSRRAAVSSGTGVGLGRRARGWLEIVRPFSLTASAIPVAAAGGLALADHAMNWPLFLAAFVGGVLLQVGTNVINEIYDVRKGIDAITSPRASLALVTGRVTERAAFALAGSPSCSRPGSGSG</sequence>
<evidence type="ECO:0000313" key="6">
    <source>
        <dbReference type="EMBL" id="EQD54887.1"/>
    </source>
</evidence>
<feature type="non-terminal residue" evidence="6">
    <location>
        <position position="1"/>
    </location>
</feature>